<feature type="repeat" description="ANK" evidence="2">
    <location>
        <begin position="962"/>
        <end position="994"/>
    </location>
</feature>
<evidence type="ECO:0000256" key="1">
    <source>
        <dbReference type="ARBA" id="ARBA00022737"/>
    </source>
</evidence>
<dbReference type="PROSITE" id="PS50297">
    <property type="entry name" value="ANK_REP_REGION"/>
    <property type="match status" value="6"/>
</dbReference>
<dbReference type="Proteomes" id="UP001160390">
    <property type="component" value="Unassembled WGS sequence"/>
</dbReference>
<keyword evidence="9" id="KW-1185">Reference proteome</keyword>
<feature type="repeat" description="ANK" evidence="2">
    <location>
        <begin position="1061"/>
        <end position="1093"/>
    </location>
</feature>
<dbReference type="Gene3D" id="1.25.40.20">
    <property type="entry name" value="Ankyrin repeat-containing domain"/>
    <property type="match status" value="2"/>
</dbReference>
<dbReference type="PANTHER" id="PTHR46082:SF11">
    <property type="entry name" value="AAA+ ATPASE DOMAIN-CONTAINING PROTEIN-RELATED"/>
    <property type="match status" value="1"/>
</dbReference>
<dbReference type="InterPro" id="IPR054471">
    <property type="entry name" value="GPIID_WHD"/>
</dbReference>
<dbReference type="GO" id="GO:0003824">
    <property type="term" value="F:catalytic activity"/>
    <property type="evidence" value="ECO:0007669"/>
    <property type="project" value="InterPro"/>
</dbReference>
<dbReference type="InterPro" id="IPR035994">
    <property type="entry name" value="Nucleoside_phosphorylase_sf"/>
</dbReference>
<feature type="region of interest" description="Disordered" evidence="3">
    <location>
        <begin position="63"/>
        <end position="104"/>
    </location>
</feature>
<keyword evidence="4" id="KW-0812">Transmembrane</keyword>
<feature type="transmembrane region" description="Helical" evidence="4">
    <location>
        <begin position="20"/>
        <end position="38"/>
    </location>
</feature>
<keyword evidence="4" id="KW-1133">Transmembrane helix</keyword>
<evidence type="ECO:0000259" key="5">
    <source>
        <dbReference type="Pfam" id="PF22939"/>
    </source>
</evidence>
<proteinExistence type="predicted"/>
<evidence type="ECO:0000256" key="4">
    <source>
        <dbReference type="SAM" id="Phobius"/>
    </source>
</evidence>
<dbReference type="InterPro" id="IPR002110">
    <property type="entry name" value="Ankyrin_rpt"/>
</dbReference>
<evidence type="ECO:0000313" key="9">
    <source>
        <dbReference type="Proteomes" id="UP001160390"/>
    </source>
</evidence>
<name>A0AA35Q622_9HYPO</name>
<keyword evidence="2" id="KW-0040">ANK repeat</keyword>
<dbReference type="EMBL" id="CABFNP030001239">
    <property type="protein sequence ID" value="CAI6092835.1"/>
    <property type="molecule type" value="Genomic_DNA"/>
</dbReference>
<dbReference type="Pfam" id="PF24883">
    <property type="entry name" value="NPHP3_N"/>
    <property type="match status" value="1"/>
</dbReference>
<evidence type="ECO:0000259" key="7">
    <source>
        <dbReference type="Pfam" id="PF24883"/>
    </source>
</evidence>
<dbReference type="InterPro" id="IPR027417">
    <property type="entry name" value="P-loop_NTPase"/>
</dbReference>
<feature type="domain" description="Nephrocystin 3-like N-terminal" evidence="7">
    <location>
        <begin position="496"/>
        <end position="658"/>
    </location>
</feature>
<dbReference type="SUPFAM" id="SSF48403">
    <property type="entry name" value="Ankyrin repeat"/>
    <property type="match status" value="1"/>
</dbReference>
<dbReference type="Pfam" id="PF22939">
    <property type="entry name" value="WHD_GPIID"/>
    <property type="match status" value="1"/>
</dbReference>
<dbReference type="PROSITE" id="PS50088">
    <property type="entry name" value="ANK_REPEAT"/>
    <property type="match status" value="6"/>
</dbReference>
<evidence type="ECO:0000256" key="3">
    <source>
        <dbReference type="SAM" id="MobiDB-lite"/>
    </source>
</evidence>
<comment type="caution">
    <text evidence="8">The sequence shown here is derived from an EMBL/GenBank/DDBJ whole genome shotgun (WGS) entry which is preliminary data.</text>
</comment>
<feature type="repeat" description="ANK" evidence="2">
    <location>
        <begin position="1028"/>
        <end position="1060"/>
    </location>
</feature>
<sequence>MSYSHILASVFGGLAGSWNTILRALICTLLGAFAYALLQKYIPLILHQRNDQLIEANGTARNDLASGSERDHKLMDETKSPNTEPQRTISSREGNTEHSPAQTTTIKLPKPKLSREEYTVGWICAITVERVAAEVLLDETHASPEYRDEHDDNIYLLGKFGEHNTVIATLPEGEYGTSSAASVANNMVRSFPNIRFGLMVGVGGGAPSKQHDIRLGDIVVSSPGKGHHGVFQYDYGKSVQDEAFRATGFLNAPPRLLRAAVTNLKAHYEKDDYQLRNIIDTLVQTNQGSWKERYKRPETSSDILYCSDFKHRSDHGDDCKDSCGLDSGVLMARQARPLNDGPLIHYGLIASGNSLMKDARIRDKLGAEEGVLCFEMEAAGLMNQFPCLVIRGICDYSDSHKNKTWQPYAAVAAAAYTKDLLLLIPPLSVQTVPKASEVLSEIRQVAQDHLNIAKENQDILKDREKQECHQIFRLTSSDKDSTYEWYKDRIEKRVEGTCSWFLRHDNFKNWQQQESGPLLVSVDPGCGKSVLAKYLVDEVLPGSATTCYFFFKDQDQNTIRQALCAVLHQLFTQTPALIEHALVPFRQNGQSLVDNKASLWNILLAATQDPRAGRVILIFDALDECIESEFTELMKMITKLLRGCKENQNKLKFLLTSRPYEQIVAEFRPLLDQFPFIHIPGEDQSEAISQEVNLVISHQVHQLSEMKKLPHDIRTTLERKFQEIPHRTYLWVYLVFDVLKRMAIRKTPKAFERVVSELPRNVNEAYEQILNKSEDHDMARKALAIILAANRPLTVSEMNFAMNINNESTSLSTLDLEADEDFRSTLRSWCGLFVSIYHDKIYFLHQTAREFLLREPSRDALSTMKWHRSISYDYANGVLAELCVRYLNFLNCMDDPWVDVTQHGAQGFLDYAAKFWAGHFRKAENALGSEFLPFVLEIYHPDSNAYQSWFRIFCGKNLPRKPKFTELMMASYLGHITVAMILIDKGADLESKDISGQTPLSLAAEEGQRAIVRLLIDKGADLESKDNSGRTPLSLAAESGYEAVIGLLIDKGADLESKDESGLSPLSWAAETGHEAVVRLLIDKGADLDWKDKSGQTPLSLAADGGQEAIVRLLIDKGADLELKDSSGQTPLSLAAEEGYETIVRLLIDQGANLESKDNI</sequence>
<feature type="compositionally biased region" description="Basic and acidic residues" evidence="3">
    <location>
        <begin position="68"/>
        <end position="79"/>
    </location>
</feature>
<dbReference type="Gene3D" id="3.40.50.300">
    <property type="entry name" value="P-loop containing nucleotide triphosphate hydrolases"/>
    <property type="match status" value="1"/>
</dbReference>
<dbReference type="PANTHER" id="PTHR46082">
    <property type="entry name" value="ATP/GTP-BINDING PROTEIN-RELATED"/>
    <property type="match status" value="1"/>
</dbReference>
<dbReference type="SMART" id="SM00248">
    <property type="entry name" value="ANK"/>
    <property type="match status" value="6"/>
</dbReference>
<keyword evidence="4" id="KW-0472">Membrane</keyword>
<dbReference type="InterPro" id="IPR053137">
    <property type="entry name" value="NLR-like"/>
</dbReference>
<dbReference type="InterPro" id="IPR055497">
    <property type="entry name" value="DUF7069"/>
</dbReference>
<organism evidence="8 9">
    <name type="scientific">Clonostachys chloroleuca</name>
    <dbReference type="NCBI Taxonomy" id="1926264"/>
    <lineage>
        <taxon>Eukaryota</taxon>
        <taxon>Fungi</taxon>
        <taxon>Dikarya</taxon>
        <taxon>Ascomycota</taxon>
        <taxon>Pezizomycotina</taxon>
        <taxon>Sordariomycetes</taxon>
        <taxon>Hypocreomycetidae</taxon>
        <taxon>Hypocreales</taxon>
        <taxon>Bionectriaceae</taxon>
        <taxon>Clonostachys</taxon>
    </lineage>
</organism>
<dbReference type="Pfam" id="PF12796">
    <property type="entry name" value="Ank_2"/>
    <property type="match status" value="2"/>
</dbReference>
<gene>
    <name evidence="8" type="ORF">CCHLO57077_00007307</name>
</gene>
<evidence type="ECO:0000256" key="2">
    <source>
        <dbReference type="PROSITE-ProRule" id="PRU00023"/>
    </source>
</evidence>
<dbReference type="InterPro" id="IPR036770">
    <property type="entry name" value="Ankyrin_rpt-contain_sf"/>
</dbReference>
<evidence type="ECO:0000259" key="6">
    <source>
        <dbReference type="Pfam" id="PF23239"/>
    </source>
</evidence>
<keyword evidence="1" id="KW-0677">Repeat</keyword>
<feature type="compositionally biased region" description="Polar residues" evidence="3">
    <location>
        <begin position="80"/>
        <end position="104"/>
    </location>
</feature>
<feature type="domain" description="GPI inositol-deacylase winged helix" evidence="5">
    <location>
        <begin position="767"/>
        <end position="855"/>
    </location>
</feature>
<dbReference type="Pfam" id="PF23239">
    <property type="entry name" value="DUF7069"/>
    <property type="match status" value="1"/>
</dbReference>
<dbReference type="GO" id="GO:0009116">
    <property type="term" value="P:nucleoside metabolic process"/>
    <property type="evidence" value="ECO:0007669"/>
    <property type="project" value="InterPro"/>
</dbReference>
<dbReference type="PRINTS" id="PR01415">
    <property type="entry name" value="ANKYRIN"/>
</dbReference>
<dbReference type="SUPFAM" id="SSF53167">
    <property type="entry name" value="Purine and uridine phosphorylases"/>
    <property type="match status" value="1"/>
</dbReference>
<feature type="domain" description="DUF7069" evidence="6">
    <location>
        <begin position="688"/>
        <end position="740"/>
    </location>
</feature>
<dbReference type="AlphaFoldDB" id="A0AA35Q622"/>
<reference evidence="8" key="1">
    <citation type="submission" date="2023-01" db="EMBL/GenBank/DDBJ databases">
        <authorList>
            <person name="Piombo E."/>
        </authorList>
    </citation>
    <scope>NUCLEOTIDE SEQUENCE</scope>
</reference>
<dbReference type="Gene3D" id="3.40.50.1580">
    <property type="entry name" value="Nucleoside phosphorylase domain"/>
    <property type="match status" value="1"/>
</dbReference>
<dbReference type="SUPFAM" id="SSF52540">
    <property type="entry name" value="P-loop containing nucleoside triphosphate hydrolases"/>
    <property type="match status" value="1"/>
</dbReference>
<feature type="repeat" description="ANK" evidence="2">
    <location>
        <begin position="1094"/>
        <end position="1126"/>
    </location>
</feature>
<evidence type="ECO:0000313" key="8">
    <source>
        <dbReference type="EMBL" id="CAI6092835.1"/>
    </source>
</evidence>
<dbReference type="InterPro" id="IPR056884">
    <property type="entry name" value="NPHP3-like_N"/>
</dbReference>
<feature type="repeat" description="ANK" evidence="2">
    <location>
        <begin position="1127"/>
        <end position="1159"/>
    </location>
</feature>
<protein>
    <submittedName>
        <fullName evidence="8">Uncharacterized protein</fullName>
    </submittedName>
</protein>
<feature type="repeat" description="ANK" evidence="2">
    <location>
        <begin position="995"/>
        <end position="1027"/>
    </location>
</feature>
<accession>A0AA35Q622</accession>